<dbReference type="NCBIfam" id="NF038262">
    <property type="entry name" value="SiaB_fam_kinase"/>
    <property type="match status" value="1"/>
</dbReference>
<dbReference type="Proteomes" id="UP000282985">
    <property type="component" value="Unassembled WGS sequence"/>
</dbReference>
<accession>A0A434AYH6</accession>
<gene>
    <name evidence="1" type="ORF">DLK05_02720</name>
</gene>
<keyword evidence="2" id="KW-1185">Reference proteome</keyword>
<dbReference type="AlphaFoldDB" id="A0A434AYH6"/>
<dbReference type="Pfam" id="PF19788">
    <property type="entry name" value="DUF6272"/>
    <property type="match status" value="1"/>
</dbReference>
<comment type="caution">
    <text evidence="1">The sequence shown here is derived from an EMBL/GenBank/DDBJ whole genome shotgun (WGS) entry which is preliminary data.</text>
</comment>
<evidence type="ECO:0008006" key="3">
    <source>
        <dbReference type="Google" id="ProtNLM"/>
    </source>
</evidence>
<reference evidence="1 2" key="1">
    <citation type="submission" date="2018-11" db="EMBL/GenBank/DDBJ databases">
        <title>Parancylomarina longa gen. nov., sp. nov., isolated from sediments of southern Okinawa.</title>
        <authorList>
            <person name="Fu T."/>
        </authorList>
    </citation>
    <scope>NUCLEOTIDE SEQUENCE [LARGE SCALE GENOMIC DNA]</scope>
    <source>
        <strain evidence="1 2">T3-2 S1-C</strain>
    </source>
</reference>
<evidence type="ECO:0000313" key="2">
    <source>
        <dbReference type="Proteomes" id="UP000282985"/>
    </source>
</evidence>
<dbReference type="EMBL" id="RJJX01000002">
    <property type="protein sequence ID" value="RUT79621.1"/>
    <property type="molecule type" value="Genomic_DNA"/>
</dbReference>
<proteinExistence type="predicted"/>
<sequence length="179" mass="20747">MNFDLNQWYSEKIDEDAIFYYKGCIEDQNVTEILSSIEDILHKNNESPKIYKKIFNVIVELVQNLYHHGEVPPELSLPYSKFGVLIMRDEGMQYRISAGNFLKIDGLKLIRDRIDQINTLSSDETQSLYRLILNNDEFSEKGGGGLGIVDIARKSGNNMEYQFLEYNESYLFLSIDVII</sequence>
<organism evidence="1 2">
    <name type="scientific">Ancylomarina longa</name>
    <dbReference type="NCBI Taxonomy" id="2487017"/>
    <lineage>
        <taxon>Bacteria</taxon>
        <taxon>Pseudomonadati</taxon>
        <taxon>Bacteroidota</taxon>
        <taxon>Bacteroidia</taxon>
        <taxon>Marinilabiliales</taxon>
        <taxon>Marinifilaceae</taxon>
        <taxon>Ancylomarina</taxon>
    </lineage>
</organism>
<name>A0A434AYH6_9BACT</name>
<dbReference type="OrthoDB" id="1117715at2"/>
<dbReference type="InterPro" id="IPR046239">
    <property type="entry name" value="DUF6272"/>
</dbReference>
<protein>
    <recommendedName>
        <fullName evidence="3">ATP-binding protein</fullName>
    </recommendedName>
</protein>
<evidence type="ECO:0000313" key="1">
    <source>
        <dbReference type="EMBL" id="RUT79621.1"/>
    </source>
</evidence>
<dbReference type="RefSeq" id="WP_127342443.1">
    <property type="nucleotide sequence ID" value="NZ_RJJX01000002.1"/>
</dbReference>